<evidence type="ECO:0000313" key="3">
    <source>
        <dbReference type="Proteomes" id="UP000663829"/>
    </source>
</evidence>
<protein>
    <submittedName>
        <fullName evidence="1">Uncharacterized protein</fullName>
    </submittedName>
</protein>
<dbReference type="EMBL" id="CAJNOQ010008362">
    <property type="protein sequence ID" value="CAF1195148.1"/>
    <property type="molecule type" value="Genomic_DNA"/>
</dbReference>
<reference evidence="1" key="1">
    <citation type="submission" date="2021-02" db="EMBL/GenBank/DDBJ databases">
        <authorList>
            <person name="Nowell W R."/>
        </authorList>
    </citation>
    <scope>NUCLEOTIDE SEQUENCE</scope>
</reference>
<evidence type="ECO:0000313" key="1">
    <source>
        <dbReference type="EMBL" id="CAF1195148.1"/>
    </source>
</evidence>
<gene>
    <name evidence="1" type="ORF">GPM918_LOCUS23419</name>
    <name evidence="2" type="ORF">SRO942_LOCUS23422</name>
</gene>
<dbReference type="Proteomes" id="UP000681722">
    <property type="component" value="Unassembled WGS sequence"/>
</dbReference>
<dbReference type="EMBL" id="CAJOBC010008364">
    <property type="protein sequence ID" value="CAF3959645.1"/>
    <property type="molecule type" value="Genomic_DNA"/>
</dbReference>
<sequence length="242" mass="27611">MIRVLFDTPFNVPSQCNQVASAGKCRVEFTFWYYLQEYVVAFKAESSNTIISTDNQHHTMIEIRPTVSFYFKYDIHHVCKDRGDCAQEFARTTITEMLKRQINYLSIVSELRPLVLVDPQSPNNTDLVCFDPKENVRQCAIATNRGSCVISDKLTENEITRYCNNDMQAMLGYLNISDLGSSATFDVHCTRPLCNGHLTLKAVKDILFKYGLTKTPEGRLNNGSQCIKISIWLIVSLLTNWN</sequence>
<accession>A0A814W0F1</accession>
<keyword evidence="3" id="KW-1185">Reference proteome</keyword>
<dbReference type="Proteomes" id="UP000663829">
    <property type="component" value="Unassembled WGS sequence"/>
</dbReference>
<name>A0A814W0F1_9BILA</name>
<dbReference type="AlphaFoldDB" id="A0A814W0F1"/>
<comment type="caution">
    <text evidence="1">The sequence shown here is derived from an EMBL/GenBank/DDBJ whole genome shotgun (WGS) entry which is preliminary data.</text>
</comment>
<dbReference type="OrthoDB" id="9987366at2759"/>
<organism evidence="1 3">
    <name type="scientific">Didymodactylos carnosus</name>
    <dbReference type="NCBI Taxonomy" id="1234261"/>
    <lineage>
        <taxon>Eukaryota</taxon>
        <taxon>Metazoa</taxon>
        <taxon>Spiralia</taxon>
        <taxon>Gnathifera</taxon>
        <taxon>Rotifera</taxon>
        <taxon>Eurotatoria</taxon>
        <taxon>Bdelloidea</taxon>
        <taxon>Philodinida</taxon>
        <taxon>Philodinidae</taxon>
        <taxon>Didymodactylos</taxon>
    </lineage>
</organism>
<proteinExistence type="predicted"/>
<evidence type="ECO:0000313" key="2">
    <source>
        <dbReference type="EMBL" id="CAF3959645.1"/>
    </source>
</evidence>